<sequence length="440" mass="47113">MTTSGKDDKKKQSAPSCAYGSLPADIGEIPKVTSAPDSKGPARSVGVAPMASSAPVGFGPSSFGPSLGFPSTQGTKLGGPTPFNKAQPGAKLAPLVTSTVPAWNVTDESLPKLPDFHPLERTAVFTPHTRADIIAKRVFDCLRTRSITAEFNDEKARAKCVSPENVEFRVRLYRGKGKFDNGVITEVQRRYGFSVCYNDDVAAILDAAEGKSFARKESKPLPLVSDSEDEAVETKVGTKRKASMVRIASDMLKKSKTIDANVISMRSLESLTDSSKMGSSTALRVSTQILAGSEDAGGFEIRDAVLSLLVNHRLVSDPNNVVEDEETLSSLRYSAMAILSNVVGELQKTKPHILQEQGPIVAKAVLPVLLKEIQGAEENIRMAVLACRCLKALSKSIGGSEEILAIKEKALKALYSAQDIGDSRHANLEQEARACIAVLE</sequence>
<organism evidence="2">
    <name type="scientific">Helicotheca tamesis</name>
    <dbReference type="NCBI Taxonomy" id="374047"/>
    <lineage>
        <taxon>Eukaryota</taxon>
        <taxon>Sar</taxon>
        <taxon>Stramenopiles</taxon>
        <taxon>Ochrophyta</taxon>
        <taxon>Bacillariophyta</taxon>
        <taxon>Mediophyceae</taxon>
        <taxon>Lithodesmiophycidae</taxon>
        <taxon>Lithodesmiales</taxon>
        <taxon>Lithodesmiaceae</taxon>
        <taxon>Helicotheca</taxon>
    </lineage>
</organism>
<accession>A0A7S2HNP0</accession>
<dbReference type="AlphaFoldDB" id="A0A7S2HNP0"/>
<name>A0A7S2HNP0_9STRA</name>
<feature type="compositionally biased region" description="Basic and acidic residues" evidence="1">
    <location>
        <begin position="1"/>
        <end position="11"/>
    </location>
</feature>
<protein>
    <submittedName>
        <fullName evidence="2">Uncharacterized protein</fullName>
    </submittedName>
</protein>
<evidence type="ECO:0000256" key="1">
    <source>
        <dbReference type="SAM" id="MobiDB-lite"/>
    </source>
</evidence>
<feature type="region of interest" description="Disordered" evidence="1">
    <location>
        <begin position="1"/>
        <end position="49"/>
    </location>
</feature>
<evidence type="ECO:0000313" key="2">
    <source>
        <dbReference type="EMBL" id="CAD9495858.1"/>
    </source>
</evidence>
<proteinExistence type="predicted"/>
<dbReference type="EMBL" id="HBGV01010755">
    <property type="protein sequence ID" value="CAD9495858.1"/>
    <property type="molecule type" value="Transcribed_RNA"/>
</dbReference>
<reference evidence="2" key="1">
    <citation type="submission" date="2021-01" db="EMBL/GenBank/DDBJ databases">
        <authorList>
            <person name="Corre E."/>
            <person name="Pelletier E."/>
            <person name="Niang G."/>
            <person name="Scheremetjew M."/>
            <person name="Finn R."/>
            <person name="Kale V."/>
            <person name="Holt S."/>
            <person name="Cochrane G."/>
            <person name="Meng A."/>
            <person name="Brown T."/>
            <person name="Cohen L."/>
        </authorList>
    </citation>
    <scope>NUCLEOTIDE SEQUENCE</scope>
    <source>
        <strain evidence="2">CCMP826</strain>
    </source>
</reference>
<gene>
    <name evidence="2" type="ORF">HTAM1171_LOCUS6624</name>
</gene>